<feature type="domain" description="Protein kinase" evidence="1">
    <location>
        <begin position="178"/>
        <end position="446"/>
    </location>
</feature>
<accession>A0AAE8G2A6</accession>
<comment type="caution">
    <text evidence="2">The sequence shown here is derived from an EMBL/GenBank/DDBJ whole genome shotgun (WGS) entry which is preliminary data.</text>
</comment>
<sequence length="651" mass="76279">MSSIFKYRIRESQLLPTFGYKIHISATPYNFNEILNIVIPYLENNKLSYKYIYEKDDILQNFSIKTSMSSSGKLITIYPKDQLSFQKILSELYDRIPKTTDGIYVMSDRSYRDSNNIFYRYGFFKEDINYIKDGKLTLNGPNGEIWQDYPKNYFDLPSWIEDIQESDLSEESYLSEHYIINEVLKTSSGGNVYKGISKRNNLEIVMKEARPNILFYENIEKQQLRENEFQLSSNIKAYIPKAIESVNEWINHYYIYEYIDGKTFSDYCSNYTLYGYELNKWVENTNKFKKLLEAFFKTLKLISHFHKNDLILNDIHPDNFKIDKNGNIYFVDLEHSYKYGKKPITGIFSNISLKEWNSLDGKVSDCHKVGNMILFLVGRLHIKRQIKEEVEILKQFLYFYGIDSNIDILIRYLFSKNPDINTAMKIMSTIYAKSIQERTILINPTIHNCKYDILKSPYLSIEELVYKHNKKYEKYIHNLDNLEVIKHFINNESDFGLDGLSGVLILLDNLSVDKDIINYGITEILSKSLKTNCGRMVKVSDKTASPYLKNGSAGFIKALCKIDAVEFRPLIEEFAEGLLVNFAQRPTYWDGMLGIADTLLDVYELTNCKKYLEYSNVLIISSSFYLNTSRIENSEFLTIYNRIQSIKEGRR</sequence>
<dbReference type="PROSITE" id="PS50011">
    <property type="entry name" value="PROTEIN_KINASE_DOM"/>
    <property type="match status" value="1"/>
</dbReference>
<dbReference type="Proteomes" id="UP000267137">
    <property type="component" value="Unassembled WGS sequence"/>
</dbReference>
<proteinExistence type="predicted"/>
<dbReference type="GO" id="GO:0005524">
    <property type="term" value="F:ATP binding"/>
    <property type="evidence" value="ECO:0007669"/>
    <property type="project" value="InterPro"/>
</dbReference>
<dbReference type="InterPro" id="IPR057929">
    <property type="entry name" value="RamC_N"/>
</dbReference>
<dbReference type="Pfam" id="PF25816">
    <property type="entry name" value="RamC_N"/>
    <property type="match status" value="1"/>
</dbReference>
<evidence type="ECO:0000313" key="2">
    <source>
        <dbReference type="EMBL" id="RSJ21973.1"/>
    </source>
</evidence>
<name>A0AAE8G2A6_STRIT</name>
<dbReference type="SMART" id="SM00220">
    <property type="entry name" value="S_TKc"/>
    <property type="match status" value="1"/>
</dbReference>
<dbReference type="InterPro" id="IPR011009">
    <property type="entry name" value="Kinase-like_dom_sf"/>
</dbReference>
<gene>
    <name evidence="2" type="ORF">D8827_09255</name>
</gene>
<dbReference type="EMBL" id="RJOO01000006">
    <property type="protein sequence ID" value="RSJ21973.1"/>
    <property type="molecule type" value="Genomic_DNA"/>
</dbReference>
<dbReference type="RefSeq" id="WP_240321754.1">
    <property type="nucleotide sequence ID" value="NZ_JALGPV010000004.1"/>
</dbReference>
<dbReference type="AlphaFoldDB" id="A0AAE8G2A6"/>
<dbReference type="GO" id="GO:0004672">
    <property type="term" value="F:protein kinase activity"/>
    <property type="evidence" value="ECO:0007669"/>
    <property type="project" value="InterPro"/>
</dbReference>
<evidence type="ECO:0000259" key="1">
    <source>
        <dbReference type="PROSITE" id="PS50011"/>
    </source>
</evidence>
<keyword evidence="2" id="KW-0808">Transferase</keyword>
<dbReference type="InterPro" id="IPR000719">
    <property type="entry name" value="Prot_kinase_dom"/>
</dbReference>
<organism evidence="2 3">
    <name type="scientific">Streptococcus intermedius</name>
    <dbReference type="NCBI Taxonomy" id="1338"/>
    <lineage>
        <taxon>Bacteria</taxon>
        <taxon>Bacillati</taxon>
        <taxon>Bacillota</taxon>
        <taxon>Bacilli</taxon>
        <taxon>Lactobacillales</taxon>
        <taxon>Streptococcaceae</taxon>
        <taxon>Streptococcus</taxon>
        <taxon>Streptococcus anginosus group</taxon>
    </lineage>
</organism>
<dbReference type="SUPFAM" id="SSF56112">
    <property type="entry name" value="Protein kinase-like (PK-like)"/>
    <property type="match status" value="1"/>
</dbReference>
<keyword evidence="2" id="KW-0418">Kinase</keyword>
<protein>
    <submittedName>
        <fullName evidence="2">Protein kinase domain protein</fullName>
    </submittedName>
</protein>
<dbReference type="Gene3D" id="1.10.510.10">
    <property type="entry name" value="Transferase(Phosphotransferase) domain 1"/>
    <property type="match status" value="1"/>
</dbReference>
<evidence type="ECO:0000313" key="3">
    <source>
        <dbReference type="Proteomes" id="UP000267137"/>
    </source>
</evidence>
<reference evidence="2 3" key="1">
    <citation type="submission" date="2018-11" db="EMBL/GenBank/DDBJ databases">
        <title>Species Designations Belie Phenotypic and Genotypic Heterogeneity in Oral Streptococci.</title>
        <authorList>
            <person name="Velsko I."/>
        </authorList>
    </citation>
    <scope>NUCLEOTIDE SEQUENCE [LARGE SCALE GENOMIC DNA]</scope>
    <source>
        <strain evidence="2 3">KLC02</strain>
    </source>
</reference>